<dbReference type="PATRIC" id="fig|1203610.3.peg.4222"/>
<name>A0A0F5IYG4_9BACT</name>
<proteinExistence type="predicted"/>
<dbReference type="Proteomes" id="UP000033035">
    <property type="component" value="Unassembled WGS sequence"/>
</dbReference>
<gene>
    <name evidence="2" type="ORF">HMPREF1536_04148</name>
</gene>
<dbReference type="Gene3D" id="3.10.450.40">
    <property type="match status" value="1"/>
</dbReference>
<dbReference type="Pfam" id="PF04965">
    <property type="entry name" value="GPW_gp25"/>
    <property type="match status" value="1"/>
</dbReference>
<sequence>MDELKNLLDADVFLGRGWNFPPQLTENGVKMVAYEEDIEQSLRVLFSTSPGERVNRYDYGCPLRRYTFEPIYTQTLVRMRADIARAITLFEPRITLEEVSFEERSDKGLLLILITYTIIRTNSRNNMVYPFYLNEGTNLNM</sequence>
<organism evidence="2 3">
    <name type="scientific">Parabacteroides gordonii MS-1 = DSM 23371</name>
    <dbReference type="NCBI Taxonomy" id="1203610"/>
    <lineage>
        <taxon>Bacteria</taxon>
        <taxon>Pseudomonadati</taxon>
        <taxon>Bacteroidota</taxon>
        <taxon>Bacteroidia</taxon>
        <taxon>Bacteroidales</taxon>
        <taxon>Tannerellaceae</taxon>
        <taxon>Parabacteroides</taxon>
    </lineage>
</organism>
<keyword evidence="3" id="KW-1185">Reference proteome</keyword>
<dbReference type="InterPro" id="IPR007048">
    <property type="entry name" value="IraD/Gp25-like"/>
</dbReference>
<comment type="caution">
    <text evidence="2">The sequence shown here is derived from an EMBL/GenBank/DDBJ whole genome shotgun (WGS) entry which is preliminary data.</text>
</comment>
<dbReference type="SUPFAM" id="SSF160719">
    <property type="entry name" value="gpW/gp25-like"/>
    <property type="match status" value="1"/>
</dbReference>
<accession>A0A0F5IYG4</accession>
<evidence type="ECO:0000313" key="3">
    <source>
        <dbReference type="Proteomes" id="UP000033035"/>
    </source>
</evidence>
<reference evidence="2 3" key="1">
    <citation type="submission" date="2013-04" db="EMBL/GenBank/DDBJ databases">
        <title>The Genome Sequence of Parabacteroides gordonii DSM 23371.</title>
        <authorList>
            <consortium name="The Broad Institute Genomics Platform"/>
            <person name="Earl A."/>
            <person name="Ward D."/>
            <person name="Feldgarden M."/>
            <person name="Gevers D."/>
            <person name="Martens E."/>
            <person name="Sakamoto M."/>
            <person name="Benno Y."/>
            <person name="Suzuki N."/>
            <person name="Matsunaga N."/>
            <person name="Koshihara K."/>
            <person name="Seki M."/>
            <person name="Komiya H."/>
            <person name="Walker B."/>
            <person name="Young S."/>
            <person name="Zeng Q."/>
            <person name="Gargeya S."/>
            <person name="Fitzgerald M."/>
            <person name="Haas B."/>
            <person name="Abouelleil A."/>
            <person name="Allen A.W."/>
            <person name="Alvarado L."/>
            <person name="Arachchi H.M."/>
            <person name="Berlin A.M."/>
            <person name="Chapman S.B."/>
            <person name="Gainer-Dewar J."/>
            <person name="Goldberg J."/>
            <person name="Griggs A."/>
            <person name="Gujja S."/>
            <person name="Hansen M."/>
            <person name="Howarth C."/>
            <person name="Imamovic A."/>
            <person name="Ireland A."/>
            <person name="Larimer J."/>
            <person name="McCowan C."/>
            <person name="Murphy C."/>
            <person name="Pearson M."/>
            <person name="Poon T.W."/>
            <person name="Priest M."/>
            <person name="Roberts A."/>
            <person name="Saif S."/>
            <person name="Shea T."/>
            <person name="Sisk P."/>
            <person name="Sykes S."/>
            <person name="Wortman J."/>
            <person name="Nusbaum C."/>
            <person name="Birren B."/>
        </authorList>
    </citation>
    <scope>NUCLEOTIDE SEQUENCE [LARGE SCALE GENOMIC DNA]</scope>
    <source>
        <strain evidence="2 3">MS-1</strain>
    </source>
</reference>
<evidence type="ECO:0000313" key="2">
    <source>
        <dbReference type="EMBL" id="KKB50609.1"/>
    </source>
</evidence>
<protein>
    <recommendedName>
        <fullName evidence="1">IraD/Gp25-like domain-containing protein</fullName>
    </recommendedName>
</protein>
<dbReference type="HOGENOM" id="CLU_133204_0_1_10"/>
<dbReference type="AlphaFoldDB" id="A0A0F5IYG4"/>
<evidence type="ECO:0000259" key="1">
    <source>
        <dbReference type="Pfam" id="PF04965"/>
    </source>
</evidence>
<dbReference type="RefSeq" id="WP_028729329.1">
    <property type="nucleotide sequence ID" value="NZ_KE386763.1"/>
</dbReference>
<dbReference type="EMBL" id="AQHW01000020">
    <property type="protein sequence ID" value="KKB50609.1"/>
    <property type="molecule type" value="Genomic_DNA"/>
</dbReference>
<feature type="domain" description="IraD/Gp25-like" evidence="1">
    <location>
        <begin position="34"/>
        <end position="122"/>
    </location>
</feature>
<dbReference type="STRING" id="1203610.HMPREF1536_04148"/>